<sequence>MEGLRPVNCRAISPRIIDIRRRILDCVGWRGYVRVVSVPATPRQPARPVRLPTDGGSRHPTGAARLAAVLVLALGGVTACTGLDQAGAAGIADEALVSEAADRVAAADALTWTTTYRLAGGATARVVRAQSPSRVAYSWPSGSLISTPDAVTRCDGSGGKAVCTATSPDADQTIPASTGLITPSAILDMLEVAAIDPGVEVVPRETTIAGRYASCLKFGAGFEVCVTGEGTVAAFTGTVQGTPVEMLLTDYSSGTDEADFTVPPDAHLDDRRPA</sequence>
<proteinExistence type="predicted"/>
<keyword evidence="3" id="KW-1185">Reference proteome</keyword>
<dbReference type="AlphaFoldDB" id="A0A1I2IJX9"/>
<evidence type="ECO:0000313" key="2">
    <source>
        <dbReference type="EMBL" id="SFF42554.1"/>
    </source>
</evidence>
<accession>A0A1I2IJX9</accession>
<gene>
    <name evidence="2" type="ORF">SAMN05421541_110140</name>
</gene>
<feature type="region of interest" description="Disordered" evidence="1">
    <location>
        <begin position="255"/>
        <end position="274"/>
    </location>
</feature>
<name>A0A1I2IJX9_9ACTN</name>
<evidence type="ECO:0000256" key="1">
    <source>
        <dbReference type="SAM" id="MobiDB-lite"/>
    </source>
</evidence>
<organism evidence="2 3">
    <name type="scientific">Actinoplanes philippinensis</name>
    <dbReference type="NCBI Taxonomy" id="35752"/>
    <lineage>
        <taxon>Bacteria</taxon>
        <taxon>Bacillati</taxon>
        <taxon>Actinomycetota</taxon>
        <taxon>Actinomycetes</taxon>
        <taxon>Micromonosporales</taxon>
        <taxon>Micromonosporaceae</taxon>
        <taxon>Actinoplanes</taxon>
    </lineage>
</organism>
<reference evidence="2 3" key="1">
    <citation type="submission" date="2016-10" db="EMBL/GenBank/DDBJ databases">
        <authorList>
            <person name="de Groot N.N."/>
        </authorList>
    </citation>
    <scope>NUCLEOTIDE SEQUENCE [LARGE SCALE GENOMIC DNA]</scope>
    <source>
        <strain evidence="2 3">DSM 43019</strain>
    </source>
</reference>
<evidence type="ECO:0000313" key="3">
    <source>
        <dbReference type="Proteomes" id="UP000199645"/>
    </source>
</evidence>
<dbReference type="Proteomes" id="UP000199645">
    <property type="component" value="Unassembled WGS sequence"/>
</dbReference>
<dbReference type="EMBL" id="FONV01000010">
    <property type="protein sequence ID" value="SFF42554.1"/>
    <property type="molecule type" value="Genomic_DNA"/>
</dbReference>
<protein>
    <submittedName>
        <fullName evidence="2">Uncharacterized protein</fullName>
    </submittedName>
</protein>
<dbReference type="STRING" id="35752.SAMN05421541_110140"/>